<dbReference type="EMBL" id="CAVMJV010000001">
    <property type="protein sequence ID" value="CAK5006415.1"/>
    <property type="molecule type" value="Genomic_DNA"/>
</dbReference>
<dbReference type="Proteomes" id="UP001497535">
    <property type="component" value="Unassembled WGS sequence"/>
</dbReference>
<organism evidence="1 2">
    <name type="scientific">Meloidogyne enterolobii</name>
    <name type="common">Root-knot nematode worm</name>
    <name type="synonym">Meloidogyne mayaguensis</name>
    <dbReference type="NCBI Taxonomy" id="390850"/>
    <lineage>
        <taxon>Eukaryota</taxon>
        <taxon>Metazoa</taxon>
        <taxon>Ecdysozoa</taxon>
        <taxon>Nematoda</taxon>
        <taxon>Chromadorea</taxon>
        <taxon>Rhabditida</taxon>
        <taxon>Tylenchina</taxon>
        <taxon>Tylenchomorpha</taxon>
        <taxon>Tylenchoidea</taxon>
        <taxon>Meloidogynidae</taxon>
        <taxon>Meloidogyninae</taxon>
        <taxon>Meloidogyne</taxon>
    </lineage>
</organism>
<accession>A0ACB0XKM5</accession>
<proteinExistence type="predicted"/>
<protein>
    <submittedName>
        <fullName evidence="1">Uncharacterized protein</fullName>
    </submittedName>
</protein>
<name>A0ACB0XKM5_MELEN</name>
<gene>
    <name evidence="1" type="ORF">MENTE1834_LOCUS483</name>
</gene>
<evidence type="ECO:0000313" key="2">
    <source>
        <dbReference type="Proteomes" id="UP001497535"/>
    </source>
</evidence>
<sequence>MKEVEEENNIPSPFVVICEPGDLLFVPQKWWHSVQCIAKINDNTTNTKNLNNQLCISLNKWFPTENDLIESKKEALLKFMISLNLNFGLLNLSENICLTELNSLENKNNLEELAFLVNERLEEEEGENNNNSPNPKRPKLINKEKLEFNEEYFFNYFLNNPLKEKISVMEWNEIYKMRKNFYGTFLSTKSTQFNKNLKENLVDQLKIELFEAISAPKVLDILLDVFISRRRKDK</sequence>
<comment type="caution">
    <text evidence="1">The sequence shown here is derived from an EMBL/GenBank/DDBJ whole genome shotgun (WGS) entry which is preliminary data.</text>
</comment>
<reference evidence="1" key="1">
    <citation type="submission" date="2023-11" db="EMBL/GenBank/DDBJ databases">
        <authorList>
            <person name="Poullet M."/>
        </authorList>
    </citation>
    <scope>NUCLEOTIDE SEQUENCE</scope>
    <source>
        <strain evidence="1">E1834</strain>
    </source>
</reference>
<evidence type="ECO:0000313" key="1">
    <source>
        <dbReference type="EMBL" id="CAK5006415.1"/>
    </source>
</evidence>
<keyword evidence="2" id="KW-1185">Reference proteome</keyword>